<dbReference type="GO" id="GO:0006312">
    <property type="term" value="P:mitotic recombination"/>
    <property type="evidence" value="ECO:0007669"/>
    <property type="project" value="TreeGrafter"/>
</dbReference>
<dbReference type="GO" id="GO:0006298">
    <property type="term" value="P:mismatch repair"/>
    <property type="evidence" value="ECO:0007669"/>
    <property type="project" value="InterPro"/>
</dbReference>
<keyword evidence="3" id="KW-0238">DNA-binding</keyword>
<keyword evidence="8" id="KW-1185">Reference proteome</keyword>
<feature type="domain" description="DNA mismatch repair proteins mutS family" evidence="6">
    <location>
        <begin position="32"/>
        <end position="48"/>
    </location>
</feature>
<dbReference type="Pfam" id="PF00488">
    <property type="entry name" value="MutS_V"/>
    <property type="match status" value="1"/>
</dbReference>
<dbReference type="GO" id="GO:0030983">
    <property type="term" value="F:mismatched DNA binding"/>
    <property type="evidence" value="ECO:0007669"/>
    <property type="project" value="InterPro"/>
</dbReference>
<dbReference type="SUPFAM" id="SSF52540">
    <property type="entry name" value="P-loop containing nucleoside triphosphate hydrolases"/>
    <property type="match status" value="1"/>
</dbReference>
<reference evidence="7" key="1">
    <citation type="submission" date="2022-07" db="EMBL/GenBank/DDBJ databases">
        <title>Phylogenomic reconstructions and comparative analyses of Kickxellomycotina fungi.</title>
        <authorList>
            <person name="Reynolds N.K."/>
            <person name="Stajich J.E."/>
            <person name="Barry K."/>
            <person name="Grigoriev I.V."/>
            <person name="Crous P."/>
            <person name="Smith M.E."/>
        </authorList>
    </citation>
    <scope>NUCLEOTIDE SEQUENCE</scope>
    <source>
        <strain evidence="7">BCRC 34381</strain>
    </source>
</reference>
<sequence>MGASDNLLAGESTFMVEMRETAELIRQVTPRSLAILDELGRGTSTHDGAAIAYAVLSHLVERRPLTFFVTHYAHLVDAFAGSGMVRPCHMSFLERRPAEDRPNDGIAEVTFLYKLVDGASTDSFGLNVARIAGLPDSLLRRARERAAWMRTELDSRWAASCARRLKHAVAQARQVAASS</sequence>
<keyword evidence="2" id="KW-0067">ATP-binding</keyword>
<comment type="caution">
    <text evidence="7">The sequence shown here is derived from an EMBL/GenBank/DDBJ whole genome shotgun (WGS) entry which is preliminary data.</text>
</comment>
<keyword evidence="4" id="KW-0227">DNA damage</keyword>
<dbReference type="Proteomes" id="UP001143981">
    <property type="component" value="Unassembled WGS sequence"/>
</dbReference>
<dbReference type="EMBL" id="JANBOI010000360">
    <property type="protein sequence ID" value="KAJ1731168.1"/>
    <property type="molecule type" value="Genomic_DNA"/>
</dbReference>
<evidence type="ECO:0000256" key="4">
    <source>
        <dbReference type="ARBA" id="ARBA00023204"/>
    </source>
</evidence>
<dbReference type="AlphaFoldDB" id="A0A9W8CZE6"/>
<dbReference type="PROSITE" id="PS00486">
    <property type="entry name" value="DNA_MISMATCH_REPAIR_2"/>
    <property type="match status" value="1"/>
</dbReference>
<dbReference type="Gene3D" id="3.40.50.300">
    <property type="entry name" value="P-loop containing nucleotide triphosphate hydrolases"/>
    <property type="match status" value="1"/>
</dbReference>
<dbReference type="PANTHER" id="PTHR11361">
    <property type="entry name" value="DNA MISMATCH REPAIR PROTEIN MUTS FAMILY MEMBER"/>
    <property type="match status" value="1"/>
</dbReference>
<accession>A0A9W8CZE6</accession>
<dbReference type="OrthoDB" id="10252754at2759"/>
<dbReference type="SMART" id="SM00534">
    <property type="entry name" value="MUTSac"/>
    <property type="match status" value="1"/>
</dbReference>
<dbReference type="InterPro" id="IPR027417">
    <property type="entry name" value="P-loop_NTPase"/>
</dbReference>
<evidence type="ECO:0000259" key="6">
    <source>
        <dbReference type="PROSITE" id="PS00486"/>
    </source>
</evidence>
<name>A0A9W8CZE6_9FUNG</name>
<organism evidence="7 8">
    <name type="scientific">Coemansia biformis</name>
    <dbReference type="NCBI Taxonomy" id="1286918"/>
    <lineage>
        <taxon>Eukaryota</taxon>
        <taxon>Fungi</taxon>
        <taxon>Fungi incertae sedis</taxon>
        <taxon>Zoopagomycota</taxon>
        <taxon>Kickxellomycotina</taxon>
        <taxon>Kickxellomycetes</taxon>
        <taxon>Kickxellales</taxon>
        <taxon>Kickxellaceae</taxon>
        <taxon>Coemansia</taxon>
    </lineage>
</organism>
<evidence type="ECO:0000313" key="8">
    <source>
        <dbReference type="Proteomes" id="UP001143981"/>
    </source>
</evidence>
<dbReference type="GO" id="GO:0140664">
    <property type="term" value="F:ATP-dependent DNA damage sensor activity"/>
    <property type="evidence" value="ECO:0007669"/>
    <property type="project" value="InterPro"/>
</dbReference>
<evidence type="ECO:0000256" key="5">
    <source>
        <dbReference type="ARBA" id="ARBA00029792"/>
    </source>
</evidence>
<gene>
    <name evidence="7" type="primary">MSH3_1</name>
    <name evidence="7" type="ORF">LPJ61_002669</name>
</gene>
<protein>
    <recommendedName>
        <fullName evidence="5">MutS protein homolog 3</fullName>
    </recommendedName>
</protein>
<dbReference type="InterPro" id="IPR000432">
    <property type="entry name" value="DNA_mismatch_repair_MutS_C"/>
</dbReference>
<keyword evidence="4" id="KW-0234">DNA repair</keyword>
<evidence type="ECO:0000256" key="2">
    <source>
        <dbReference type="ARBA" id="ARBA00022840"/>
    </source>
</evidence>
<keyword evidence="1" id="KW-0547">Nucleotide-binding</keyword>
<dbReference type="PANTHER" id="PTHR11361:SF122">
    <property type="entry name" value="DNA MISMATCH REPAIR PROTEIN MSH3"/>
    <property type="match status" value="1"/>
</dbReference>
<evidence type="ECO:0000256" key="1">
    <source>
        <dbReference type="ARBA" id="ARBA00022741"/>
    </source>
</evidence>
<proteinExistence type="predicted"/>
<dbReference type="InterPro" id="IPR045076">
    <property type="entry name" value="MutS"/>
</dbReference>
<dbReference type="GO" id="GO:0005524">
    <property type="term" value="F:ATP binding"/>
    <property type="evidence" value="ECO:0007669"/>
    <property type="project" value="UniProtKB-KW"/>
</dbReference>
<dbReference type="GO" id="GO:0005634">
    <property type="term" value="C:nucleus"/>
    <property type="evidence" value="ECO:0007669"/>
    <property type="project" value="TreeGrafter"/>
</dbReference>
<evidence type="ECO:0000256" key="3">
    <source>
        <dbReference type="ARBA" id="ARBA00023125"/>
    </source>
</evidence>
<evidence type="ECO:0000313" key="7">
    <source>
        <dbReference type="EMBL" id="KAJ1731168.1"/>
    </source>
</evidence>